<name>A0ACC1C7I3_9ROSI</name>
<evidence type="ECO:0000313" key="2">
    <source>
        <dbReference type="Proteomes" id="UP001164250"/>
    </source>
</evidence>
<accession>A0ACC1C7I3</accession>
<proteinExistence type="predicted"/>
<dbReference type="Proteomes" id="UP001164250">
    <property type="component" value="Chromosome 1"/>
</dbReference>
<protein>
    <submittedName>
        <fullName evidence="1">Uncharacterized protein</fullName>
    </submittedName>
</protein>
<sequence>MESCSSKKRKLCRDDQLEEDNDEEKMEKFFALVKSIREARDRLKATTSCPTKELENKRMLKRKPEEKKPVEVWKPTFQREDFLDEIHDHHQQHFIITNPPPSQVGSSQTKQGTDQKEEKPEAIDLRLSL</sequence>
<comment type="caution">
    <text evidence="1">The sequence shown here is derived from an EMBL/GenBank/DDBJ whole genome shotgun (WGS) entry which is preliminary data.</text>
</comment>
<organism evidence="1 2">
    <name type="scientific">Pistacia atlantica</name>
    <dbReference type="NCBI Taxonomy" id="434234"/>
    <lineage>
        <taxon>Eukaryota</taxon>
        <taxon>Viridiplantae</taxon>
        <taxon>Streptophyta</taxon>
        <taxon>Embryophyta</taxon>
        <taxon>Tracheophyta</taxon>
        <taxon>Spermatophyta</taxon>
        <taxon>Magnoliopsida</taxon>
        <taxon>eudicotyledons</taxon>
        <taxon>Gunneridae</taxon>
        <taxon>Pentapetalae</taxon>
        <taxon>rosids</taxon>
        <taxon>malvids</taxon>
        <taxon>Sapindales</taxon>
        <taxon>Anacardiaceae</taxon>
        <taxon>Pistacia</taxon>
    </lineage>
</organism>
<evidence type="ECO:0000313" key="1">
    <source>
        <dbReference type="EMBL" id="KAJ0111477.1"/>
    </source>
</evidence>
<keyword evidence="2" id="KW-1185">Reference proteome</keyword>
<dbReference type="EMBL" id="CM047897">
    <property type="protein sequence ID" value="KAJ0111477.1"/>
    <property type="molecule type" value="Genomic_DNA"/>
</dbReference>
<gene>
    <name evidence="1" type="ORF">Patl1_00824</name>
</gene>
<reference evidence="2" key="1">
    <citation type="journal article" date="2023" name="G3 (Bethesda)">
        <title>Genome assembly and association tests identify interacting loci associated with vigor, precocity, and sex in interspecific pistachio rootstocks.</title>
        <authorList>
            <person name="Palmer W."/>
            <person name="Jacygrad E."/>
            <person name="Sagayaradj S."/>
            <person name="Cavanaugh K."/>
            <person name="Han R."/>
            <person name="Bertier L."/>
            <person name="Beede B."/>
            <person name="Kafkas S."/>
            <person name="Golino D."/>
            <person name="Preece J."/>
            <person name="Michelmore R."/>
        </authorList>
    </citation>
    <scope>NUCLEOTIDE SEQUENCE [LARGE SCALE GENOMIC DNA]</scope>
</reference>